<dbReference type="PROSITE" id="PS51257">
    <property type="entry name" value="PROKAR_LIPOPROTEIN"/>
    <property type="match status" value="1"/>
</dbReference>
<reference evidence="4 5" key="1">
    <citation type="submission" date="2016-03" db="EMBL/GenBank/DDBJ databases">
        <title>Whole genome sequencing of Grifola frondosa 9006-11.</title>
        <authorList>
            <person name="Min B."/>
            <person name="Park H."/>
            <person name="Kim J.-G."/>
            <person name="Cho H."/>
            <person name="Oh Y.-L."/>
            <person name="Kong W.-S."/>
            <person name="Choi I.-G."/>
        </authorList>
    </citation>
    <scope>NUCLEOTIDE SEQUENCE [LARGE SCALE GENOMIC DNA]</scope>
    <source>
        <strain evidence="4 5">9006-11</strain>
    </source>
</reference>
<feature type="repeat" description="WD" evidence="3">
    <location>
        <begin position="352"/>
        <end position="384"/>
    </location>
</feature>
<comment type="caution">
    <text evidence="4">The sequence shown here is derived from an EMBL/GenBank/DDBJ whole genome shotgun (WGS) entry which is preliminary data.</text>
</comment>
<dbReference type="SMART" id="SM00320">
    <property type="entry name" value="WD40"/>
    <property type="match status" value="4"/>
</dbReference>
<dbReference type="Pfam" id="PF00400">
    <property type="entry name" value="WD40"/>
    <property type="match status" value="2"/>
</dbReference>
<dbReference type="PROSITE" id="PS00678">
    <property type="entry name" value="WD_REPEATS_1"/>
    <property type="match status" value="1"/>
</dbReference>
<feature type="repeat" description="WD" evidence="3">
    <location>
        <begin position="394"/>
        <end position="424"/>
    </location>
</feature>
<keyword evidence="2" id="KW-0677">Repeat</keyword>
<dbReference type="STRING" id="5627.A0A1C7MKS0"/>
<keyword evidence="1 3" id="KW-0853">WD repeat</keyword>
<evidence type="ECO:0000313" key="4">
    <source>
        <dbReference type="EMBL" id="OBZ77455.1"/>
    </source>
</evidence>
<dbReference type="InterPro" id="IPR019775">
    <property type="entry name" value="WD40_repeat_CS"/>
</dbReference>
<evidence type="ECO:0000313" key="5">
    <source>
        <dbReference type="Proteomes" id="UP000092993"/>
    </source>
</evidence>
<evidence type="ECO:0000256" key="3">
    <source>
        <dbReference type="PROSITE-ProRule" id="PRU00221"/>
    </source>
</evidence>
<dbReference type="PROSITE" id="PS50294">
    <property type="entry name" value="WD_REPEATS_REGION"/>
    <property type="match status" value="1"/>
</dbReference>
<protein>
    <submittedName>
        <fullName evidence="4">Vegetative incompatibility protein HET-E-1</fullName>
    </submittedName>
</protein>
<evidence type="ECO:0000256" key="1">
    <source>
        <dbReference type="ARBA" id="ARBA00022574"/>
    </source>
</evidence>
<feature type="repeat" description="WD" evidence="3">
    <location>
        <begin position="309"/>
        <end position="351"/>
    </location>
</feature>
<gene>
    <name evidence="4" type="primary">HET-E1_8</name>
    <name evidence="4" type="ORF">A0H81_01723</name>
</gene>
<organism evidence="4 5">
    <name type="scientific">Grifola frondosa</name>
    <name type="common">Maitake</name>
    <name type="synonym">Polyporus frondosus</name>
    <dbReference type="NCBI Taxonomy" id="5627"/>
    <lineage>
        <taxon>Eukaryota</taxon>
        <taxon>Fungi</taxon>
        <taxon>Dikarya</taxon>
        <taxon>Basidiomycota</taxon>
        <taxon>Agaricomycotina</taxon>
        <taxon>Agaricomycetes</taxon>
        <taxon>Polyporales</taxon>
        <taxon>Grifolaceae</taxon>
        <taxon>Grifola</taxon>
    </lineage>
</organism>
<dbReference type="SUPFAM" id="SSF50978">
    <property type="entry name" value="WD40 repeat-like"/>
    <property type="match status" value="1"/>
</dbReference>
<dbReference type="PANTHER" id="PTHR19848">
    <property type="entry name" value="WD40 REPEAT PROTEIN"/>
    <property type="match status" value="1"/>
</dbReference>
<dbReference type="PANTHER" id="PTHR19848:SF8">
    <property type="entry name" value="F-BOX AND WD REPEAT DOMAIN CONTAINING 7"/>
    <property type="match status" value="1"/>
</dbReference>
<dbReference type="InterPro" id="IPR001680">
    <property type="entry name" value="WD40_rpt"/>
</dbReference>
<dbReference type="OrthoDB" id="2748152at2759"/>
<name>A0A1C7MKS0_GRIFR</name>
<dbReference type="EMBL" id="LUGG01000002">
    <property type="protein sequence ID" value="OBZ77455.1"/>
    <property type="molecule type" value="Genomic_DNA"/>
</dbReference>
<dbReference type="Gene3D" id="2.130.10.10">
    <property type="entry name" value="YVTN repeat-like/Quinoprotein amine dehydrogenase"/>
    <property type="match status" value="1"/>
</dbReference>
<dbReference type="Proteomes" id="UP000092993">
    <property type="component" value="Unassembled WGS sequence"/>
</dbReference>
<dbReference type="AlphaFoldDB" id="A0A1C7MKS0"/>
<proteinExistence type="predicted"/>
<dbReference type="PROSITE" id="PS50082">
    <property type="entry name" value="WD_REPEATS_2"/>
    <property type="match status" value="3"/>
</dbReference>
<sequence>MQTNQDRAQHYVLSGTSSCAPWLYIDEVYREVLRELLPFDVETDRSNLCRLLCDSPAESDIVDWFIGELASILPIDSSGAIRVHSSFIDFLTSESRSQEFFVDTSWYSFCMARNCLTILHRELGQSRSIDSLLYYGRFWIDHLVDSRHIDGADILQCLMDILENHSWEWWELLSLSGDLKVVLPSLRRFGDWYRSLVPVTNADIKLALIEDTIRFFSVMQNYGLDLYVCMLMSIPQTTEFVQHYGPLALCSLMSRSNITSRCVSIPPGYAILFTTVAFSPIGDLVAFGSQSGTILVYIAKTRTEKWSSNVDSKQPIHSLKFSPKGGTQLVAVSGDWAIQIWDVETGVLVALLDGHRGAIRSVAFSPDGAFIASVSDDASLRIWDAQEYSELFCFRDEELGIRAVTFSPDGRYIASGSDDGFVRILEWHPTINTATELRLLDTSIMPYGGSLGPESLAFLPGGSRGWPWRIAVVRNVATVWTYSRGRWLLGIHL</sequence>
<evidence type="ECO:0000256" key="2">
    <source>
        <dbReference type="ARBA" id="ARBA00022737"/>
    </source>
</evidence>
<accession>A0A1C7MKS0</accession>
<dbReference type="InterPro" id="IPR015943">
    <property type="entry name" value="WD40/YVTN_repeat-like_dom_sf"/>
</dbReference>
<dbReference type="InterPro" id="IPR036322">
    <property type="entry name" value="WD40_repeat_dom_sf"/>
</dbReference>
<keyword evidence="5" id="KW-1185">Reference proteome</keyword>